<sequence>MATLSLVVALVSGCSTTESKERAFIEREIEQGREDGFGGMEAWGFGEAEARCVMTALVAQYDLDRLGIAFQKDLEEIDDRVVGESFLRSMATCSNLKTLILGAFAEEEEEVPDWVGECLIADATDDDLVEILEFFMWEIEDDASATPPASLTACTVEAWIQAELDTDSSGLAAVGLD</sequence>
<name>A0A382MSS3_9ZZZZ</name>
<protein>
    <submittedName>
        <fullName evidence="1">Uncharacterized protein</fullName>
    </submittedName>
</protein>
<feature type="non-terminal residue" evidence="1">
    <location>
        <position position="177"/>
    </location>
</feature>
<accession>A0A382MSS3</accession>
<dbReference type="EMBL" id="UINC01095493">
    <property type="protein sequence ID" value="SVC51620.1"/>
    <property type="molecule type" value="Genomic_DNA"/>
</dbReference>
<dbReference type="AlphaFoldDB" id="A0A382MSS3"/>
<evidence type="ECO:0000313" key="1">
    <source>
        <dbReference type="EMBL" id="SVC51620.1"/>
    </source>
</evidence>
<reference evidence="1" key="1">
    <citation type="submission" date="2018-05" db="EMBL/GenBank/DDBJ databases">
        <authorList>
            <person name="Lanie J.A."/>
            <person name="Ng W.-L."/>
            <person name="Kazmierczak K.M."/>
            <person name="Andrzejewski T.M."/>
            <person name="Davidsen T.M."/>
            <person name="Wayne K.J."/>
            <person name="Tettelin H."/>
            <person name="Glass J.I."/>
            <person name="Rusch D."/>
            <person name="Podicherti R."/>
            <person name="Tsui H.-C.T."/>
            <person name="Winkler M.E."/>
        </authorList>
    </citation>
    <scope>NUCLEOTIDE SEQUENCE</scope>
</reference>
<proteinExistence type="predicted"/>
<organism evidence="1">
    <name type="scientific">marine metagenome</name>
    <dbReference type="NCBI Taxonomy" id="408172"/>
    <lineage>
        <taxon>unclassified sequences</taxon>
        <taxon>metagenomes</taxon>
        <taxon>ecological metagenomes</taxon>
    </lineage>
</organism>
<gene>
    <name evidence="1" type="ORF">METZ01_LOCUS304474</name>
</gene>